<feature type="compositionally biased region" description="Basic and acidic residues" evidence="2">
    <location>
        <begin position="453"/>
        <end position="467"/>
    </location>
</feature>
<evidence type="ECO:0000313" key="4">
    <source>
        <dbReference type="EMBL" id="GFE54491.1"/>
    </source>
</evidence>
<dbReference type="InterPro" id="IPR048369">
    <property type="entry name" value="COG6_C"/>
</dbReference>
<keyword evidence="1" id="KW-0175">Coiled coil</keyword>
<evidence type="ECO:0000259" key="3">
    <source>
        <dbReference type="Pfam" id="PF20653"/>
    </source>
</evidence>
<name>A0A9W5WV20_BABOV</name>
<keyword evidence="5" id="KW-1185">Reference proteome</keyword>
<proteinExistence type="predicted"/>
<dbReference type="Proteomes" id="UP001057455">
    <property type="component" value="Unassembled WGS sequence"/>
</dbReference>
<evidence type="ECO:0000256" key="1">
    <source>
        <dbReference type="SAM" id="Coils"/>
    </source>
</evidence>
<dbReference type="EMBL" id="BLIY01000016">
    <property type="protein sequence ID" value="GFE54491.1"/>
    <property type="molecule type" value="Genomic_DNA"/>
</dbReference>
<sequence length="783" mass="87737">MDAAERAKYCRERLEALRLDLPRIATVLKGADEQLERRRGKAGIPSSVSQIRIAMLEASIERLREAQRNVAPVVEGAMKLLESIEAVASSAAATRRQLASVQKNIAHVEMERLSAQIALTEKRLLALNRLMSHLSPSMSSVNHDFLASEAHMLPTTVDGMERILETAESLLASKAFCDSLQEMEFLKGSAVLLEATQRLSTSLDSICEISFLWIQRESRLLSISLCALFNDASAVALRHSHAFVPPSTGTQKLPDDLGMRSVIEHSGPQNETSEVPVALRVLKLLKMRPTYLYHFLAGMRDILGQVSLKRFSAYTRALKVDAYKRSVSVASLLNHLQSNVKFMKKCVENLYNNAGIPLHDPDLRWHEIIFPTAERYLRHILKWLVIPLETKLNHLMQDNIVTGVEGILNCYTIVDMFDAIQTVKSHINKLESELKIPWVCHTASSGIDIDGLDEPKGKSRSITKEDPSATLPDNNAANLDNEENKQNIPSSGEDIPDDIPCGDDNPDQPGLTRGTTEFAIDCATQRTEDENDIKYDYAMGDDPNDTEDPLITKLQAVHSEWRDRLFEEFKLRIENPLTVGDIYDLGPLSTVDIAAPHLVNTIAEFITEITKVQSQHDSSEDFVVILEKTLGPTLNWCHRSSEKYGENASAYLINCYAVLMRALSKAVVPTFLTCELDRNLQTHMDSIVQSLLRDLEALLQLDEAMSNVGTRDAVLKRISAFIYGDGLMACDFDSTKRLKLITDDYQTTIRTRVYRLLADEYTRLAGEDGSYQPHELQEFVSQL</sequence>
<protein>
    <submittedName>
        <fullName evidence="4">NAD-dependent epimerase dehydratase, putative</fullName>
    </submittedName>
</protein>
<dbReference type="AlphaFoldDB" id="A0A9W5WV20"/>
<reference evidence="4" key="1">
    <citation type="submission" date="2019-12" db="EMBL/GenBank/DDBJ databases">
        <title>Genome sequence of Babesia ovis.</title>
        <authorList>
            <person name="Yamagishi J."/>
            <person name="Sevinc F."/>
            <person name="Xuan X."/>
        </authorList>
    </citation>
    <scope>NUCLEOTIDE SEQUENCE</scope>
    <source>
        <strain evidence="4">Selcuk</strain>
    </source>
</reference>
<feature type="region of interest" description="Disordered" evidence="2">
    <location>
        <begin position="450"/>
        <end position="513"/>
    </location>
</feature>
<organism evidence="4 5">
    <name type="scientific">Babesia ovis</name>
    <dbReference type="NCBI Taxonomy" id="5869"/>
    <lineage>
        <taxon>Eukaryota</taxon>
        <taxon>Sar</taxon>
        <taxon>Alveolata</taxon>
        <taxon>Apicomplexa</taxon>
        <taxon>Aconoidasida</taxon>
        <taxon>Piroplasmida</taxon>
        <taxon>Babesiidae</taxon>
        <taxon>Babesia</taxon>
    </lineage>
</organism>
<dbReference type="OrthoDB" id="365811at2759"/>
<feature type="coiled-coil region" evidence="1">
    <location>
        <begin position="91"/>
        <end position="130"/>
    </location>
</feature>
<gene>
    <name evidence="4" type="ORF">BaOVIS_018950</name>
</gene>
<evidence type="ECO:0000256" key="2">
    <source>
        <dbReference type="SAM" id="MobiDB-lite"/>
    </source>
</evidence>
<evidence type="ECO:0000313" key="5">
    <source>
        <dbReference type="Proteomes" id="UP001057455"/>
    </source>
</evidence>
<comment type="caution">
    <text evidence="4">The sequence shown here is derived from an EMBL/GenBank/DDBJ whole genome shotgun (WGS) entry which is preliminary data.</text>
</comment>
<feature type="compositionally biased region" description="Acidic residues" evidence="2">
    <location>
        <begin position="494"/>
        <end position="506"/>
    </location>
</feature>
<feature type="domain" description="Conserved Oligomeric Golgi complex subunit 6 C-terminal" evidence="3">
    <location>
        <begin position="549"/>
        <end position="708"/>
    </location>
</feature>
<accession>A0A9W5WV20</accession>
<dbReference type="Pfam" id="PF20653">
    <property type="entry name" value="COG6_C"/>
    <property type="match status" value="1"/>
</dbReference>